<gene>
    <name evidence="1" type="ORF">OVA965_LOCUS17086</name>
    <name evidence="2" type="ORF">TMI583_LOCUS17095</name>
</gene>
<evidence type="ECO:0000313" key="1">
    <source>
        <dbReference type="EMBL" id="CAF1054090.1"/>
    </source>
</evidence>
<proteinExistence type="predicted"/>
<organism evidence="2 3">
    <name type="scientific">Didymodactylos carnosus</name>
    <dbReference type="NCBI Taxonomy" id="1234261"/>
    <lineage>
        <taxon>Eukaryota</taxon>
        <taxon>Metazoa</taxon>
        <taxon>Spiralia</taxon>
        <taxon>Gnathifera</taxon>
        <taxon>Rotifera</taxon>
        <taxon>Eurotatoria</taxon>
        <taxon>Bdelloidea</taxon>
        <taxon>Philodinida</taxon>
        <taxon>Philodinidae</taxon>
        <taxon>Didymodactylos</taxon>
    </lineage>
</organism>
<evidence type="ECO:0000313" key="2">
    <source>
        <dbReference type="EMBL" id="CAF3820503.1"/>
    </source>
</evidence>
<reference evidence="2" key="1">
    <citation type="submission" date="2021-02" db="EMBL/GenBank/DDBJ databases">
        <authorList>
            <person name="Nowell W R."/>
        </authorList>
    </citation>
    <scope>NUCLEOTIDE SEQUENCE</scope>
</reference>
<dbReference type="EMBL" id="CAJOBA010008110">
    <property type="protein sequence ID" value="CAF3820503.1"/>
    <property type="molecule type" value="Genomic_DNA"/>
</dbReference>
<comment type="caution">
    <text evidence="2">The sequence shown here is derived from an EMBL/GenBank/DDBJ whole genome shotgun (WGS) entry which is preliminary data.</text>
</comment>
<name>A0A8S2JT82_9BILA</name>
<dbReference type="EMBL" id="CAJNOK010008098">
    <property type="protein sequence ID" value="CAF1054090.1"/>
    <property type="molecule type" value="Genomic_DNA"/>
</dbReference>
<protein>
    <submittedName>
        <fullName evidence="2">Uncharacterized protein</fullName>
    </submittedName>
</protein>
<accession>A0A8S2JT82</accession>
<dbReference type="Proteomes" id="UP000682733">
    <property type="component" value="Unassembled WGS sequence"/>
</dbReference>
<sequence>MLDGNCRQADQKREQLLKLNEKVIISLLDATRFLARQSLDFQGHNNNPDLVVKHGSIISVEYVNCFGILQELYKFFSGSMKRHALLYKNLYETEYGLLIKDLSKTRWSDRYNSISAVLISYKEIVETLDDLSKPQTDILTTIDILNDTTQLLDQFSVDNVNMDSILKVNTEDYSFC</sequence>
<dbReference type="AlphaFoldDB" id="A0A8S2JT82"/>
<evidence type="ECO:0000313" key="3">
    <source>
        <dbReference type="Proteomes" id="UP000682733"/>
    </source>
</evidence>
<dbReference type="Proteomes" id="UP000677228">
    <property type="component" value="Unassembled WGS sequence"/>
</dbReference>